<proteinExistence type="predicted"/>
<organism evidence="3 4">
    <name type="scientific">Actinomadura monticuli</name>
    <dbReference type="NCBI Taxonomy" id="3097367"/>
    <lineage>
        <taxon>Bacteria</taxon>
        <taxon>Bacillati</taxon>
        <taxon>Actinomycetota</taxon>
        <taxon>Actinomycetes</taxon>
        <taxon>Streptosporangiales</taxon>
        <taxon>Thermomonosporaceae</taxon>
        <taxon>Actinomadura</taxon>
    </lineage>
</organism>
<feature type="compositionally biased region" description="Pro residues" evidence="2">
    <location>
        <begin position="196"/>
        <end position="217"/>
    </location>
</feature>
<evidence type="ECO:0000313" key="3">
    <source>
        <dbReference type="EMBL" id="MFA1537739.1"/>
    </source>
</evidence>
<dbReference type="SUPFAM" id="SSF82607">
    <property type="entry name" value="YbaB-like"/>
    <property type="match status" value="1"/>
</dbReference>
<gene>
    <name evidence="3" type="ORF">SM611_02250</name>
</gene>
<keyword evidence="1" id="KW-0175">Coiled coil</keyword>
<dbReference type="Proteomes" id="UP001569963">
    <property type="component" value="Unassembled WGS sequence"/>
</dbReference>
<dbReference type="InterPro" id="IPR036894">
    <property type="entry name" value="YbaB-like_sf"/>
</dbReference>
<sequence>MPDFGADDALDPELMFRDARAQFDQVAELQRRLAELKGRAESSDGRVKAVYDQDRGLADLQLDPRALRMNAAELQETILTVSYEAKRDLERQVKEVTEESFAQQDFSPADLKDLVEDPQGITQTLGDMGKIFQGATKEVEGMLDQVRRAMQGMAGGPAPAGPQSGASQGGGAHSGGAHSGGAYPGGAYSGGRPASTPNPNPSPAPPPPPGPPPPPSWAPGGQAPSGPPSAPGWTPGGHVQGGPPAPSWSPGGQAPSGPPAPSWSPGGHVEGGAASAPEWTPGGHVQGAPPAPGWSPGGHIEGGGPGPRATPDDRDDEDPYEGPRYR</sequence>
<feature type="region of interest" description="Disordered" evidence="2">
    <location>
        <begin position="152"/>
        <end position="326"/>
    </location>
</feature>
<name>A0ABV4Q5D6_9ACTN</name>
<evidence type="ECO:0000313" key="4">
    <source>
        <dbReference type="Proteomes" id="UP001569963"/>
    </source>
</evidence>
<dbReference type="Pfam" id="PF02575">
    <property type="entry name" value="YbaB_DNA_bd"/>
    <property type="match status" value="1"/>
</dbReference>
<accession>A0ABV4Q5D6</accession>
<dbReference type="PRINTS" id="PR01217">
    <property type="entry name" value="PRICHEXTENSN"/>
</dbReference>
<keyword evidence="4" id="KW-1185">Reference proteome</keyword>
<feature type="compositionally biased region" description="Gly residues" evidence="2">
    <location>
        <begin position="295"/>
        <end position="306"/>
    </location>
</feature>
<protein>
    <submittedName>
        <fullName evidence="3">YbaB/EbfC family nucleoid-associated protein</fullName>
    </submittedName>
</protein>
<evidence type="ECO:0000256" key="1">
    <source>
        <dbReference type="SAM" id="Coils"/>
    </source>
</evidence>
<dbReference type="Gene3D" id="3.30.1310.10">
    <property type="entry name" value="Nucleoid-associated protein YbaB-like domain"/>
    <property type="match status" value="1"/>
</dbReference>
<dbReference type="EMBL" id="JAXCEI010000001">
    <property type="protein sequence ID" value="MFA1537739.1"/>
    <property type="molecule type" value="Genomic_DNA"/>
</dbReference>
<dbReference type="RefSeq" id="WP_371947074.1">
    <property type="nucleotide sequence ID" value="NZ_JAXCEI010000001.1"/>
</dbReference>
<reference evidence="3 4" key="1">
    <citation type="submission" date="2023-11" db="EMBL/GenBank/DDBJ databases">
        <title>Actinomadura monticuli sp. nov., isolated from volcanic ash.</title>
        <authorList>
            <person name="Lee S.D."/>
            <person name="Yang H."/>
            <person name="Kim I.S."/>
        </authorList>
    </citation>
    <scope>NUCLEOTIDE SEQUENCE [LARGE SCALE GENOMIC DNA]</scope>
    <source>
        <strain evidence="3 4">DLS-62</strain>
    </source>
</reference>
<feature type="coiled-coil region" evidence="1">
    <location>
        <begin position="19"/>
        <end position="46"/>
    </location>
</feature>
<dbReference type="InterPro" id="IPR004401">
    <property type="entry name" value="YbaB/EbfC"/>
</dbReference>
<comment type="caution">
    <text evidence="3">The sequence shown here is derived from an EMBL/GenBank/DDBJ whole genome shotgun (WGS) entry which is preliminary data.</text>
</comment>
<evidence type="ECO:0000256" key="2">
    <source>
        <dbReference type="SAM" id="MobiDB-lite"/>
    </source>
</evidence>
<feature type="compositionally biased region" description="Gly residues" evidence="2">
    <location>
        <begin position="167"/>
        <end position="189"/>
    </location>
</feature>